<accession>A0A6I9Q4I1</accession>
<dbReference type="InterPro" id="IPR002017">
    <property type="entry name" value="Spectrin_repeat"/>
</dbReference>
<feature type="compositionally biased region" description="Basic and acidic residues" evidence="1">
    <location>
        <begin position="480"/>
        <end position="498"/>
    </location>
</feature>
<feature type="region of interest" description="Disordered" evidence="1">
    <location>
        <begin position="480"/>
        <end position="500"/>
    </location>
</feature>
<evidence type="ECO:0000256" key="1">
    <source>
        <dbReference type="SAM" id="MobiDB-lite"/>
    </source>
</evidence>
<reference evidence="3" key="1">
    <citation type="submission" date="2025-08" db="UniProtKB">
        <authorList>
            <consortium name="RefSeq"/>
        </authorList>
    </citation>
    <scope>IDENTIFICATION</scope>
    <source>
        <tissue evidence="3">Muscle</tissue>
    </source>
</reference>
<dbReference type="KEGG" id="ncc:104966508"/>
<evidence type="ECO:0000313" key="3">
    <source>
        <dbReference type="RefSeq" id="XP_010793996.1"/>
    </source>
</evidence>
<dbReference type="GeneID" id="104966508"/>
<proteinExistence type="predicted"/>
<dbReference type="OrthoDB" id="10057795at2759"/>
<dbReference type="Gene3D" id="1.20.58.60">
    <property type="match status" value="3"/>
</dbReference>
<evidence type="ECO:0000313" key="2">
    <source>
        <dbReference type="Proteomes" id="UP000504611"/>
    </source>
</evidence>
<protein>
    <submittedName>
        <fullName evidence="3">Dystrophin-like</fullName>
    </submittedName>
</protein>
<sequence>MREKPLPPSFYRAGLRKQELEKSVQWAQENDKSLRQIQDSLASTDRHLTAYLADHIDAQQIPQEAQKIQAELSGHEATLEDMKKKNQDKDPRVMGQIDLTQKMLANVWTKFRLFQKPANFDTRLTECERLLAGVKSQGGVLDIRSVEQDVVQSQLDQCMKLYKVLSEVKGEVETVIKTGRQIVQKQQTEQPKDMDDRVTALKLLYNQLGSQVTESKLELEKSLKLSRKLRKELNGLTEWLAATDAELTRRSAVDGMPSDLEAEVEWAQSIHEETERRQPQLQAVVDLAEALKAVLRGHGGLVDDKVSLLRCNWIAVTSRAEEWLNLLLDYQRQMQKLDGEIKEVNGWIDGAEKKMDEIASQGPNDAALKVLRAELDLTKGKMEGVRTLAKELMSTRGEKCQVQVRPKVEQLNHRFEIIAQRISSGMTAASAKELEQYHSEAQIWLELLEEEVKQGENLKEEDFQEDKDCEEGAVKELLLKGENLQKRAPDQDKREQIRLKQNQLNSKYNTVKVDIES</sequence>
<keyword evidence="2" id="KW-1185">Reference proteome</keyword>
<dbReference type="Proteomes" id="UP000504611">
    <property type="component" value="Unplaced"/>
</dbReference>
<dbReference type="SMART" id="SM00150">
    <property type="entry name" value="SPEC"/>
    <property type="match status" value="3"/>
</dbReference>
<dbReference type="SUPFAM" id="SSF46966">
    <property type="entry name" value="Spectrin repeat"/>
    <property type="match status" value="2"/>
</dbReference>
<gene>
    <name evidence="3" type="primary">LOC104966508</name>
</gene>
<dbReference type="AlphaFoldDB" id="A0A6I9Q4I1"/>
<organism evidence="2 3">
    <name type="scientific">Notothenia coriiceps</name>
    <name type="common">black rockcod</name>
    <dbReference type="NCBI Taxonomy" id="8208"/>
    <lineage>
        <taxon>Eukaryota</taxon>
        <taxon>Metazoa</taxon>
        <taxon>Chordata</taxon>
        <taxon>Craniata</taxon>
        <taxon>Vertebrata</taxon>
        <taxon>Euteleostomi</taxon>
        <taxon>Actinopterygii</taxon>
        <taxon>Neopterygii</taxon>
        <taxon>Teleostei</taxon>
        <taxon>Neoteleostei</taxon>
        <taxon>Acanthomorphata</taxon>
        <taxon>Eupercaria</taxon>
        <taxon>Perciformes</taxon>
        <taxon>Notothenioidei</taxon>
        <taxon>Nototheniidae</taxon>
        <taxon>Notothenia</taxon>
    </lineage>
</organism>
<name>A0A6I9Q4I1_9TELE</name>
<dbReference type="InterPro" id="IPR018159">
    <property type="entry name" value="Spectrin/alpha-actinin"/>
</dbReference>
<dbReference type="Pfam" id="PF00435">
    <property type="entry name" value="Spectrin"/>
    <property type="match status" value="2"/>
</dbReference>
<dbReference type="RefSeq" id="XP_010793996.1">
    <property type="nucleotide sequence ID" value="XM_010795694.1"/>
</dbReference>